<name>A0ABW3X0T1_9HYPH</name>
<evidence type="ECO:0000313" key="3">
    <source>
        <dbReference type="Proteomes" id="UP001597176"/>
    </source>
</evidence>
<keyword evidence="3" id="KW-1185">Reference proteome</keyword>
<dbReference type="Pfam" id="PF06568">
    <property type="entry name" value="YjiS-like"/>
    <property type="match status" value="1"/>
</dbReference>
<proteinExistence type="predicted"/>
<comment type="caution">
    <text evidence="2">The sequence shown here is derived from an EMBL/GenBank/DDBJ whole genome shotgun (WGS) entry which is preliminary data.</text>
</comment>
<dbReference type="EMBL" id="JBHTND010000025">
    <property type="protein sequence ID" value="MFD1303202.1"/>
    <property type="molecule type" value="Genomic_DNA"/>
</dbReference>
<protein>
    <submittedName>
        <fullName evidence="2">DUF1127 domain-containing protein</fullName>
    </submittedName>
</protein>
<dbReference type="RefSeq" id="WP_238209020.1">
    <property type="nucleotide sequence ID" value="NZ_JBHTND010000025.1"/>
</dbReference>
<sequence length="109" mass="12003">MVLTPFSHTKSRIMNSTLNWTPGDSAAEQVTQATRLIGRLFSKAASVVSRQDDDRRGLDELGSLSERELNDIGLTRWDVLDAAEATSPAEASKIILAHRAVRQVSRRLA</sequence>
<dbReference type="InterPro" id="IPR009506">
    <property type="entry name" value="YjiS-like"/>
</dbReference>
<accession>A0ABW3X0T1</accession>
<feature type="domain" description="YjiS-like" evidence="1">
    <location>
        <begin position="48"/>
        <end position="78"/>
    </location>
</feature>
<dbReference type="Proteomes" id="UP001597176">
    <property type="component" value="Unassembled WGS sequence"/>
</dbReference>
<evidence type="ECO:0000313" key="2">
    <source>
        <dbReference type="EMBL" id="MFD1303202.1"/>
    </source>
</evidence>
<evidence type="ECO:0000259" key="1">
    <source>
        <dbReference type="Pfam" id="PF06568"/>
    </source>
</evidence>
<organism evidence="2 3">
    <name type="scientific">Methylobacterium marchantiae</name>
    <dbReference type="NCBI Taxonomy" id="600331"/>
    <lineage>
        <taxon>Bacteria</taxon>
        <taxon>Pseudomonadati</taxon>
        <taxon>Pseudomonadota</taxon>
        <taxon>Alphaproteobacteria</taxon>
        <taxon>Hyphomicrobiales</taxon>
        <taxon>Methylobacteriaceae</taxon>
        <taxon>Methylobacterium</taxon>
    </lineage>
</organism>
<gene>
    <name evidence="2" type="ORF">ACFQ4G_16640</name>
</gene>
<reference evidence="3" key="1">
    <citation type="journal article" date="2019" name="Int. J. Syst. Evol. Microbiol.">
        <title>The Global Catalogue of Microorganisms (GCM) 10K type strain sequencing project: providing services to taxonomists for standard genome sequencing and annotation.</title>
        <authorList>
            <consortium name="The Broad Institute Genomics Platform"/>
            <consortium name="The Broad Institute Genome Sequencing Center for Infectious Disease"/>
            <person name="Wu L."/>
            <person name="Ma J."/>
        </authorList>
    </citation>
    <scope>NUCLEOTIDE SEQUENCE [LARGE SCALE GENOMIC DNA]</scope>
    <source>
        <strain evidence="3">CCUG 56108</strain>
    </source>
</reference>